<dbReference type="EMBL" id="NIDE01000005">
    <property type="protein sequence ID" value="OWK42367.1"/>
    <property type="molecule type" value="Genomic_DNA"/>
</dbReference>
<proteinExistence type="predicted"/>
<dbReference type="RefSeq" id="WP_088255539.1">
    <property type="nucleotide sequence ID" value="NZ_NIDE01000005.1"/>
</dbReference>
<dbReference type="AlphaFoldDB" id="A0A225E1W9"/>
<evidence type="ECO:0000313" key="1">
    <source>
        <dbReference type="EMBL" id="OWK42367.1"/>
    </source>
</evidence>
<gene>
    <name evidence="1" type="ORF">FRUB_04445</name>
</gene>
<comment type="caution">
    <text evidence="1">The sequence shown here is derived from an EMBL/GenBank/DDBJ whole genome shotgun (WGS) entry which is preliminary data.</text>
</comment>
<accession>A0A225E1W9</accession>
<reference evidence="2" key="1">
    <citation type="submission" date="2017-06" db="EMBL/GenBank/DDBJ databases">
        <title>Genome analysis of Fimbriiglobus ruber SP5, the first member of the order Planctomycetales with confirmed chitinolytic capability.</title>
        <authorList>
            <person name="Ravin N.V."/>
            <person name="Rakitin A.L."/>
            <person name="Ivanova A.A."/>
            <person name="Beletsky A.V."/>
            <person name="Kulichevskaya I.S."/>
            <person name="Mardanov A.V."/>
            <person name="Dedysh S.N."/>
        </authorList>
    </citation>
    <scope>NUCLEOTIDE SEQUENCE [LARGE SCALE GENOMIC DNA]</scope>
    <source>
        <strain evidence="2">SP5</strain>
    </source>
</reference>
<evidence type="ECO:0000313" key="2">
    <source>
        <dbReference type="Proteomes" id="UP000214646"/>
    </source>
</evidence>
<dbReference type="Proteomes" id="UP000214646">
    <property type="component" value="Unassembled WGS sequence"/>
</dbReference>
<sequence>MNFFDEKRAENIAAASASLLLHLLPDLMNLSAPVAYDRIRQHLQTCIFAYTEQTPTPTFPPAPSVN</sequence>
<name>A0A225E1W9_9BACT</name>
<keyword evidence="2" id="KW-1185">Reference proteome</keyword>
<organism evidence="1 2">
    <name type="scientific">Fimbriiglobus ruber</name>
    <dbReference type="NCBI Taxonomy" id="1908690"/>
    <lineage>
        <taxon>Bacteria</taxon>
        <taxon>Pseudomonadati</taxon>
        <taxon>Planctomycetota</taxon>
        <taxon>Planctomycetia</taxon>
        <taxon>Gemmatales</taxon>
        <taxon>Gemmataceae</taxon>
        <taxon>Fimbriiglobus</taxon>
    </lineage>
</organism>
<protein>
    <submittedName>
        <fullName evidence="1">Uncharacterized protein</fullName>
    </submittedName>
</protein>